<gene>
    <name evidence="1" type="ORF">DCO56_19690</name>
</gene>
<keyword evidence="2" id="KW-1185">Reference proteome</keyword>
<dbReference type="AlphaFoldDB" id="A0A363NQQ3"/>
<proteinExistence type="predicted"/>
<sequence>MTQKKLIAIFIVVRIEKINLVMISFHEINHHWNYFLAIEKDLENLSRYIEFSENNLQTYSIEIAHILLSSSSEVDVMLKQFCKLIEPSSNPNNINDYKTIILSSGSDIVNQKISINRYGLEYKPFENWITDGENPVWWKSHNNVKHNRNKYYYQANLQNVINSVGALLLVNIYFYEKQFSVNDGKESIGLLETTSKLKPESSFIKIPSEYYYKYLVVRSSK</sequence>
<name>A0A363NQQ3_9SPHI</name>
<dbReference type="RefSeq" id="WP_108635454.1">
    <property type="nucleotide sequence ID" value="NZ_QCXX01000005.1"/>
</dbReference>
<accession>A0A363NQQ3</accession>
<evidence type="ECO:0000313" key="2">
    <source>
        <dbReference type="Proteomes" id="UP000250831"/>
    </source>
</evidence>
<organism evidence="1 2">
    <name type="scientific">Sphingobacterium athyrii</name>
    <dbReference type="NCBI Taxonomy" id="2152717"/>
    <lineage>
        <taxon>Bacteria</taxon>
        <taxon>Pseudomonadati</taxon>
        <taxon>Bacteroidota</taxon>
        <taxon>Sphingobacteriia</taxon>
        <taxon>Sphingobacteriales</taxon>
        <taxon>Sphingobacteriaceae</taxon>
        <taxon>Sphingobacterium</taxon>
    </lineage>
</organism>
<evidence type="ECO:0000313" key="1">
    <source>
        <dbReference type="EMBL" id="PUV23135.1"/>
    </source>
</evidence>
<comment type="caution">
    <text evidence="1">The sequence shown here is derived from an EMBL/GenBank/DDBJ whole genome shotgun (WGS) entry which is preliminary data.</text>
</comment>
<dbReference type="Proteomes" id="UP000250831">
    <property type="component" value="Unassembled WGS sequence"/>
</dbReference>
<reference evidence="1 2" key="1">
    <citation type="submission" date="2018-04" db="EMBL/GenBank/DDBJ databases">
        <title>Sphingobacterium sp. M46 Genome.</title>
        <authorList>
            <person name="Cheng J."/>
            <person name="Li Y."/>
        </authorList>
    </citation>
    <scope>NUCLEOTIDE SEQUENCE [LARGE SCALE GENOMIC DNA]</scope>
    <source>
        <strain evidence="1 2">M46</strain>
    </source>
</reference>
<protein>
    <submittedName>
        <fullName evidence="1">Uncharacterized protein</fullName>
    </submittedName>
</protein>
<dbReference type="OrthoDB" id="1437907at2"/>
<dbReference type="EMBL" id="QCXX01000005">
    <property type="protein sequence ID" value="PUV23135.1"/>
    <property type="molecule type" value="Genomic_DNA"/>
</dbReference>